<dbReference type="Proteomes" id="UP001185863">
    <property type="component" value="Unassembled WGS sequence"/>
</dbReference>
<dbReference type="CDD" id="cd03768">
    <property type="entry name" value="SR_ResInv"/>
    <property type="match status" value="1"/>
</dbReference>
<evidence type="ECO:0000256" key="1">
    <source>
        <dbReference type="SAM" id="MobiDB-lite"/>
    </source>
</evidence>
<accession>A0AAE4V2J3</accession>
<dbReference type="InterPro" id="IPR006119">
    <property type="entry name" value="Resolv_N"/>
</dbReference>
<proteinExistence type="predicted"/>
<feature type="compositionally biased region" description="Low complexity" evidence="1">
    <location>
        <begin position="229"/>
        <end position="247"/>
    </location>
</feature>
<feature type="domain" description="Resolvase/invertase-type recombinase catalytic" evidence="2">
    <location>
        <begin position="86"/>
        <end position="231"/>
    </location>
</feature>
<reference evidence="3" key="1">
    <citation type="submission" date="2023-10" db="EMBL/GenBank/DDBJ databases">
        <title>Development of a sustainable strategy for remediation of hydrocarbon-contaminated territories based on the waste exchange concept.</title>
        <authorList>
            <person name="Krivoruchko A."/>
        </authorList>
    </citation>
    <scope>NUCLEOTIDE SEQUENCE</scope>
    <source>
        <strain evidence="3">IEGM 68</strain>
    </source>
</reference>
<dbReference type="EMBL" id="JAWLUP010000077">
    <property type="protein sequence ID" value="MDV7267250.1"/>
    <property type="molecule type" value="Genomic_DNA"/>
</dbReference>
<dbReference type="Pfam" id="PF00239">
    <property type="entry name" value="Resolvase"/>
    <property type="match status" value="1"/>
</dbReference>
<comment type="caution">
    <text evidence="3">The sequence shown here is derived from an EMBL/GenBank/DDBJ whole genome shotgun (WGS) entry which is preliminary data.</text>
</comment>
<dbReference type="RefSeq" id="WP_317744785.1">
    <property type="nucleotide sequence ID" value="NZ_JAWLUP010000077.1"/>
</dbReference>
<dbReference type="GO" id="GO:0003677">
    <property type="term" value="F:DNA binding"/>
    <property type="evidence" value="ECO:0007669"/>
    <property type="project" value="InterPro"/>
</dbReference>
<organism evidence="3 4">
    <name type="scientific">Rhodococcus oxybenzonivorans</name>
    <dbReference type="NCBI Taxonomy" id="1990687"/>
    <lineage>
        <taxon>Bacteria</taxon>
        <taxon>Bacillati</taxon>
        <taxon>Actinomycetota</taxon>
        <taxon>Actinomycetes</taxon>
        <taxon>Mycobacteriales</taxon>
        <taxon>Nocardiaceae</taxon>
        <taxon>Rhodococcus</taxon>
    </lineage>
</organism>
<dbReference type="InterPro" id="IPR056911">
    <property type="entry name" value="Phage_Znf_bind_put"/>
</dbReference>
<protein>
    <submittedName>
        <fullName evidence="3">Recombinase family protein</fullName>
    </submittedName>
</protein>
<dbReference type="Pfam" id="PF24623">
    <property type="entry name" value="Phage_zn_bind_8"/>
    <property type="match status" value="1"/>
</dbReference>
<dbReference type="Gene3D" id="3.40.50.1390">
    <property type="entry name" value="Resolvase, N-terminal catalytic domain"/>
    <property type="match status" value="1"/>
</dbReference>
<evidence type="ECO:0000259" key="2">
    <source>
        <dbReference type="PROSITE" id="PS51736"/>
    </source>
</evidence>
<dbReference type="PROSITE" id="PS51736">
    <property type="entry name" value="RECOMBINASES_3"/>
    <property type="match status" value="1"/>
</dbReference>
<dbReference type="SUPFAM" id="SSF53041">
    <property type="entry name" value="Resolvase-like"/>
    <property type="match status" value="1"/>
</dbReference>
<feature type="compositionally biased region" description="Basic residues" evidence="1">
    <location>
        <begin position="248"/>
        <end position="263"/>
    </location>
</feature>
<name>A0AAE4V2J3_9NOCA</name>
<dbReference type="InterPro" id="IPR036162">
    <property type="entry name" value="Resolvase-like_N_sf"/>
</dbReference>
<sequence>MDLTPEQAAAAVERHRCPKCEVPAGSACRTRAGKVAAKYHTARFILVPALRESLAAPVPTNRSPGAPWTPRPPVEAAEPAPAGAPIRIGYARCSTAQQDLQIQLDALERARCTRIFSEKISSRITVRPEYDKALALARDIKQAAPDQPVILCAHEMKRLARNAAELMALSATLDVGDIQLELLTGPLTGIYDPNGMGAMLFAVLAVAAQLDRNYIREKPSKASRPPPRRATTAGSRRLSTRTCSPSRSRSRPRAPRCHRSPRS</sequence>
<dbReference type="AlphaFoldDB" id="A0AAE4V2J3"/>
<dbReference type="GO" id="GO:0000150">
    <property type="term" value="F:DNA strand exchange activity"/>
    <property type="evidence" value="ECO:0007669"/>
    <property type="project" value="InterPro"/>
</dbReference>
<gene>
    <name evidence="3" type="ORF">R4315_22230</name>
</gene>
<dbReference type="SMART" id="SM00857">
    <property type="entry name" value="Resolvase"/>
    <property type="match status" value="1"/>
</dbReference>
<feature type="region of interest" description="Disordered" evidence="1">
    <location>
        <begin position="57"/>
        <end position="80"/>
    </location>
</feature>
<feature type="region of interest" description="Disordered" evidence="1">
    <location>
        <begin position="216"/>
        <end position="263"/>
    </location>
</feature>
<evidence type="ECO:0000313" key="4">
    <source>
        <dbReference type="Proteomes" id="UP001185863"/>
    </source>
</evidence>
<evidence type="ECO:0000313" key="3">
    <source>
        <dbReference type="EMBL" id="MDV7267250.1"/>
    </source>
</evidence>